<dbReference type="EC" id="3.1.1.11" evidence="3"/>
<feature type="domain" description="Pectinesterase catalytic" evidence="7">
    <location>
        <begin position="49"/>
        <end position="344"/>
    </location>
</feature>
<sequence>MLFSQESHLLVLVFVLVCCQLGVSKADDGRNGITCVSSEVSRTITVDPQPGQAEFTTVQAAVDSIPPNNTDWIAIHLNPGLYREQVNIPQGKSCILLLGDDKDRNSIEWGNFVNSDNQTAPTYDSATFTSWAENFVARRITFKNTYSLEDPSLAVHRAVAATIFGDKSSFEDCGFIGVQDTLADALGRHYFYNCYIEGAYDFIWGNGQSIYDECEILVREHPTRNGNTAYITAQGRATQDQTTGFVFKNGRLNGAGNARAYLGRAWYDYSTVIYYNMIFSSNGLLEIVPPRWHDWGKPTAGIVYAEGKNTGPGSEIDVNNVVGWAKINFTDADFQPYIDLSFIDQEGWLSNQPRPL</sequence>
<evidence type="ECO:0000256" key="1">
    <source>
        <dbReference type="ARBA" id="ARBA00005184"/>
    </source>
</evidence>
<evidence type="ECO:0000313" key="8">
    <source>
        <dbReference type="EMBL" id="MCL7022414.1"/>
    </source>
</evidence>
<dbReference type="AlphaFoldDB" id="A0AA41UVP5"/>
<dbReference type="PANTHER" id="PTHR31321:SF134">
    <property type="entry name" value="PECTINESTERASE"/>
    <property type="match status" value="1"/>
</dbReference>
<accession>A0AA41UVP5</accession>
<keyword evidence="6" id="KW-0732">Signal</keyword>
<comment type="caution">
    <text evidence="8">The sequence shown here is derived from an EMBL/GenBank/DDBJ whole genome shotgun (WGS) entry which is preliminary data.</text>
</comment>
<dbReference type="PANTHER" id="PTHR31321">
    <property type="entry name" value="ACYL-COA THIOESTER HYDROLASE YBHC-RELATED"/>
    <property type="match status" value="1"/>
</dbReference>
<dbReference type="InterPro" id="IPR011050">
    <property type="entry name" value="Pectin_lyase_fold/virulence"/>
</dbReference>
<evidence type="ECO:0000256" key="5">
    <source>
        <dbReference type="ARBA" id="ARBA00023085"/>
    </source>
</evidence>
<dbReference type="GO" id="GO:0042545">
    <property type="term" value="P:cell wall modification"/>
    <property type="evidence" value="ECO:0007669"/>
    <property type="project" value="InterPro"/>
</dbReference>
<comment type="pathway">
    <text evidence="1">Glycan metabolism; pectin degradation; 2-dehydro-3-deoxy-D-gluconate from pectin: step 1/5.</text>
</comment>
<dbReference type="Proteomes" id="UP001177140">
    <property type="component" value="Unassembled WGS sequence"/>
</dbReference>
<dbReference type="Gene3D" id="2.160.20.10">
    <property type="entry name" value="Single-stranded right-handed beta-helix, Pectin lyase-like"/>
    <property type="match status" value="1"/>
</dbReference>
<evidence type="ECO:0000259" key="7">
    <source>
        <dbReference type="Pfam" id="PF01095"/>
    </source>
</evidence>
<evidence type="ECO:0000256" key="6">
    <source>
        <dbReference type="SAM" id="SignalP"/>
    </source>
</evidence>
<dbReference type="GO" id="GO:0030599">
    <property type="term" value="F:pectinesterase activity"/>
    <property type="evidence" value="ECO:0007669"/>
    <property type="project" value="UniProtKB-EC"/>
</dbReference>
<dbReference type="InterPro" id="IPR012334">
    <property type="entry name" value="Pectin_lyas_fold"/>
</dbReference>
<reference evidence="8" key="1">
    <citation type="submission" date="2022-03" db="EMBL/GenBank/DDBJ databases">
        <title>A functionally conserved STORR gene fusion in Papaver species that diverged 16.8 million years ago.</title>
        <authorList>
            <person name="Catania T."/>
        </authorList>
    </citation>
    <scope>NUCLEOTIDE SEQUENCE</scope>
    <source>
        <strain evidence="8">S-191538</strain>
    </source>
</reference>
<dbReference type="EMBL" id="JAJJMA010010849">
    <property type="protein sequence ID" value="MCL7022414.1"/>
    <property type="molecule type" value="Genomic_DNA"/>
</dbReference>
<feature type="signal peptide" evidence="6">
    <location>
        <begin position="1"/>
        <end position="26"/>
    </location>
</feature>
<evidence type="ECO:0000256" key="3">
    <source>
        <dbReference type="ARBA" id="ARBA00013229"/>
    </source>
</evidence>
<dbReference type="SUPFAM" id="SSF51126">
    <property type="entry name" value="Pectin lyase-like"/>
    <property type="match status" value="1"/>
</dbReference>
<protein>
    <recommendedName>
        <fullName evidence="3">pectinesterase</fullName>
        <ecNumber evidence="3">3.1.1.11</ecNumber>
    </recommendedName>
</protein>
<organism evidence="8 9">
    <name type="scientific">Papaver nudicaule</name>
    <name type="common">Iceland poppy</name>
    <dbReference type="NCBI Taxonomy" id="74823"/>
    <lineage>
        <taxon>Eukaryota</taxon>
        <taxon>Viridiplantae</taxon>
        <taxon>Streptophyta</taxon>
        <taxon>Embryophyta</taxon>
        <taxon>Tracheophyta</taxon>
        <taxon>Spermatophyta</taxon>
        <taxon>Magnoliopsida</taxon>
        <taxon>Ranunculales</taxon>
        <taxon>Papaveraceae</taxon>
        <taxon>Papaveroideae</taxon>
        <taxon>Papaver</taxon>
    </lineage>
</organism>
<keyword evidence="9" id="KW-1185">Reference proteome</keyword>
<keyword evidence="5" id="KW-0063">Aspartyl esterase</keyword>
<gene>
    <name evidence="8" type="ORF">MKW94_021234</name>
</gene>
<dbReference type="GO" id="GO:0045490">
    <property type="term" value="P:pectin catabolic process"/>
    <property type="evidence" value="ECO:0007669"/>
    <property type="project" value="TreeGrafter"/>
</dbReference>
<evidence type="ECO:0000313" key="9">
    <source>
        <dbReference type="Proteomes" id="UP001177140"/>
    </source>
</evidence>
<proteinExistence type="inferred from homology"/>
<name>A0AA41UVP5_PAPNU</name>
<keyword evidence="4" id="KW-0378">Hydrolase</keyword>
<dbReference type="InterPro" id="IPR000070">
    <property type="entry name" value="Pectinesterase_cat"/>
</dbReference>
<dbReference type="Pfam" id="PF01095">
    <property type="entry name" value="Pectinesterase"/>
    <property type="match status" value="1"/>
</dbReference>
<evidence type="ECO:0000256" key="4">
    <source>
        <dbReference type="ARBA" id="ARBA00022801"/>
    </source>
</evidence>
<feature type="chain" id="PRO_5041355258" description="pectinesterase" evidence="6">
    <location>
        <begin position="27"/>
        <end position="356"/>
    </location>
</feature>
<comment type="similarity">
    <text evidence="2">Belongs to the pectinesterase family.</text>
</comment>
<evidence type="ECO:0000256" key="2">
    <source>
        <dbReference type="ARBA" id="ARBA00008891"/>
    </source>
</evidence>